<proteinExistence type="predicted"/>
<organism evidence="2 3">
    <name type="scientific">Haloferax sulfurifontis</name>
    <dbReference type="NCBI Taxonomy" id="255616"/>
    <lineage>
        <taxon>Archaea</taxon>
        <taxon>Methanobacteriati</taxon>
        <taxon>Methanobacteriota</taxon>
        <taxon>Stenosarchaea group</taxon>
        <taxon>Halobacteria</taxon>
        <taxon>Halobacteriales</taxon>
        <taxon>Haloferacaceae</taxon>
        <taxon>Haloferax</taxon>
    </lineage>
</organism>
<sequence length="41" mass="4550">MPEEVLFKSENRQTRAEIASYLRAVADKLDAGEPITLKSGD</sequence>
<dbReference type="EMBL" id="BMCI01000001">
    <property type="protein sequence ID" value="GGC46947.1"/>
    <property type="molecule type" value="Genomic_DNA"/>
</dbReference>
<dbReference type="Pfam" id="PF20068">
    <property type="entry name" value="Amphi-Trp"/>
    <property type="match status" value="1"/>
</dbReference>
<reference evidence="2" key="1">
    <citation type="journal article" date="2014" name="Int. J. Syst. Evol. Microbiol.">
        <title>Complete genome sequence of Corynebacterium casei LMG S-19264T (=DSM 44701T), isolated from a smear-ripened cheese.</title>
        <authorList>
            <consortium name="US DOE Joint Genome Institute (JGI-PGF)"/>
            <person name="Walter F."/>
            <person name="Albersmeier A."/>
            <person name="Kalinowski J."/>
            <person name="Ruckert C."/>
        </authorList>
    </citation>
    <scope>NUCLEOTIDE SEQUENCE</scope>
    <source>
        <strain evidence="2">CCM 7217</strain>
    </source>
</reference>
<evidence type="ECO:0000259" key="1">
    <source>
        <dbReference type="Pfam" id="PF20068"/>
    </source>
</evidence>
<dbReference type="NCBIfam" id="TIGR04354">
    <property type="entry name" value="amphi-Trp"/>
    <property type="match status" value="1"/>
</dbReference>
<name>A0A830DNU9_9EURY</name>
<evidence type="ECO:0000313" key="2">
    <source>
        <dbReference type="EMBL" id="GGC46947.1"/>
    </source>
</evidence>
<feature type="domain" description="Amphi-Trp" evidence="1">
    <location>
        <begin position="1"/>
        <end position="41"/>
    </location>
</feature>
<accession>A0A830DNU9</accession>
<gene>
    <name evidence="2" type="ORF">GCM10007209_05710</name>
</gene>
<reference evidence="2" key="2">
    <citation type="submission" date="2020-09" db="EMBL/GenBank/DDBJ databases">
        <authorList>
            <person name="Sun Q."/>
            <person name="Sedlacek I."/>
        </authorList>
    </citation>
    <scope>NUCLEOTIDE SEQUENCE</scope>
    <source>
        <strain evidence="2">CCM 7217</strain>
    </source>
</reference>
<dbReference type="AlphaFoldDB" id="A0A830DNU9"/>
<protein>
    <recommendedName>
        <fullName evidence="1">Amphi-Trp domain-containing protein</fullName>
    </recommendedName>
</protein>
<comment type="caution">
    <text evidence="2">The sequence shown here is derived from an EMBL/GenBank/DDBJ whole genome shotgun (WGS) entry which is preliminary data.</text>
</comment>
<dbReference type="Proteomes" id="UP000646833">
    <property type="component" value="Unassembled WGS sequence"/>
</dbReference>
<evidence type="ECO:0000313" key="3">
    <source>
        <dbReference type="Proteomes" id="UP000646833"/>
    </source>
</evidence>
<dbReference type="InterPro" id="IPR027598">
    <property type="entry name" value="Amphi-Trp_dom"/>
</dbReference>